<evidence type="ECO:0000313" key="3">
    <source>
        <dbReference type="Proteomes" id="UP001303473"/>
    </source>
</evidence>
<protein>
    <recommendedName>
        <fullName evidence="4">CENP-V/GFA domain-containing protein</fullName>
    </recommendedName>
</protein>
<proteinExistence type="predicted"/>
<dbReference type="SUPFAM" id="SSF51316">
    <property type="entry name" value="Mss4-like"/>
    <property type="match status" value="1"/>
</dbReference>
<reference evidence="3" key="1">
    <citation type="journal article" date="2023" name="Mol. Phylogenet. Evol.">
        <title>Genome-scale phylogeny and comparative genomics of the fungal order Sordariales.</title>
        <authorList>
            <person name="Hensen N."/>
            <person name="Bonometti L."/>
            <person name="Westerberg I."/>
            <person name="Brannstrom I.O."/>
            <person name="Guillou S."/>
            <person name="Cros-Aarteil S."/>
            <person name="Calhoun S."/>
            <person name="Haridas S."/>
            <person name="Kuo A."/>
            <person name="Mondo S."/>
            <person name="Pangilinan J."/>
            <person name="Riley R."/>
            <person name="LaButti K."/>
            <person name="Andreopoulos B."/>
            <person name="Lipzen A."/>
            <person name="Chen C."/>
            <person name="Yan M."/>
            <person name="Daum C."/>
            <person name="Ng V."/>
            <person name="Clum A."/>
            <person name="Steindorff A."/>
            <person name="Ohm R.A."/>
            <person name="Martin F."/>
            <person name="Silar P."/>
            <person name="Natvig D.O."/>
            <person name="Lalanne C."/>
            <person name="Gautier V."/>
            <person name="Ament-Velasquez S.L."/>
            <person name="Kruys A."/>
            <person name="Hutchinson M.I."/>
            <person name="Powell A.J."/>
            <person name="Barry K."/>
            <person name="Miller A.N."/>
            <person name="Grigoriev I.V."/>
            <person name="Debuchy R."/>
            <person name="Gladieux P."/>
            <person name="Hiltunen Thoren M."/>
            <person name="Johannesson H."/>
        </authorList>
    </citation>
    <scope>NUCLEOTIDE SEQUENCE [LARGE SCALE GENOMIC DNA]</scope>
    <source>
        <strain evidence="3">CBS 340.73</strain>
    </source>
</reference>
<dbReference type="InterPro" id="IPR011057">
    <property type="entry name" value="Mss4-like_sf"/>
</dbReference>
<accession>A0AAN6NHX7</accession>
<name>A0AAN6NHX7_9PEZI</name>
<organism evidence="2 3">
    <name type="scientific">Diplogelasinospora grovesii</name>
    <dbReference type="NCBI Taxonomy" id="303347"/>
    <lineage>
        <taxon>Eukaryota</taxon>
        <taxon>Fungi</taxon>
        <taxon>Dikarya</taxon>
        <taxon>Ascomycota</taxon>
        <taxon>Pezizomycotina</taxon>
        <taxon>Sordariomycetes</taxon>
        <taxon>Sordariomycetidae</taxon>
        <taxon>Sordariales</taxon>
        <taxon>Diplogelasinosporaceae</taxon>
        <taxon>Diplogelasinospora</taxon>
    </lineage>
</organism>
<evidence type="ECO:0000256" key="1">
    <source>
        <dbReference type="SAM" id="MobiDB-lite"/>
    </source>
</evidence>
<dbReference type="Gene3D" id="2.170.150.70">
    <property type="match status" value="1"/>
</dbReference>
<dbReference type="AlphaFoldDB" id="A0AAN6NHX7"/>
<dbReference type="Proteomes" id="UP001303473">
    <property type="component" value="Unassembled WGS sequence"/>
</dbReference>
<evidence type="ECO:0000313" key="2">
    <source>
        <dbReference type="EMBL" id="KAK3944408.1"/>
    </source>
</evidence>
<gene>
    <name evidence="2" type="ORF">QBC46DRAFT_304968</name>
</gene>
<feature type="compositionally biased region" description="Low complexity" evidence="1">
    <location>
        <begin position="70"/>
        <end position="86"/>
    </location>
</feature>
<keyword evidence="3" id="KW-1185">Reference proteome</keyword>
<comment type="caution">
    <text evidence="2">The sequence shown here is derived from an EMBL/GenBank/DDBJ whole genome shotgun (WGS) entry which is preliminary data.</text>
</comment>
<dbReference type="EMBL" id="MU853759">
    <property type="protein sequence ID" value="KAK3944408.1"/>
    <property type="molecule type" value="Genomic_DNA"/>
</dbReference>
<sequence>MSGTLANDDALPINDGEGWKIATCHCGRVSLDLPSKPDELNECRCTICFQYGALWAYYPRKDVTVTVSTPPTTSAPTIPSSASSSTGSHGIQKYIREDKKGERSRLSFNRCGNCGVLTHWWGESGDYAGDDHRMGVNCRLLGEKGIAGIERHVSYE</sequence>
<feature type="region of interest" description="Disordered" evidence="1">
    <location>
        <begin position="70"/>
        <end position="91"/>
    </location>
</feature>
<evidence type="ECO:0008006" key="4">
    <source>
        <dbReference type="Google" id="ProtNLM"/>
    </source>
</evidence>